<dbReference type="PANTHER" id="PTHR36091:SF1">
    <property type="entry name" value="ALTERED INHERITANCE OF MITOCHONDRIA PROTEIN 9, MITOCHONDRIAL"/>
    <property type="match status" value="1"/>
</dbReference>
<accession>A0A507QS34</accession>
<proteinExistence type="inferred from homology"/>
<evidence type="ECO:0000256" key="3">
    <source>
        <dbReference type="ARBA" id="ARBA00016197"/>
    </source>
</evidence>
<comment type="caution">
    <text evidence="8">The sequence shown here is derived from an EMBL/GenBank/DDBJ whole genome shotgun (WGS) entry which is preliminary data.</text>
</comment>
<protein>
    <recommendedName>
        <fullName evidence="3">Altered inheritance of mitochondria protein 9, mitochondrial</fullName>
    </recommendedName>
    <alternativeName>
        <fullName evidence="6">Found in mitochondrial proteome protein 29</fullName>
    </alternativeName>
</protein>
<dbReference type="AlphaFoldDB" id="A0A507QS34"/>
<reference evidence="8 9" key="1">
    <citation type="submission" date="2019-06" db="EMBL/GenBank/DDBJ databases">
        <title>Wine fermentation using esterase from Monascus purpureus.</title>
        <authorList>
            <person name="Geng C."/>
            <person name="Zhang Y."/>
        </authorList>
    </citation>
    <scope>NUCLEOTIDE SEQUENCE [LARGE SCALE GENOMIC DNA]</scope>
    <source>
        <strain evidence="8">HQ1</strain>
    </source>
</reference>
<evidence type="ECO:0000256" key="2">
    <source>
        <dbReference type="ARBA" id="ARBA00005543"/>
    </source>
</evidence>
<organism evidence="8 9">
    <name type="scientific">Monascus purpureus</name>
    <name type="common">Red mold</name>
    <name type="synonym">Monascus anka</name>
    <dbReference type="NCBI Taxonomy" id="5098"/>
    <lineage>
        <taxon>Eukaryota</taxon>
        <taxon>Fungi</taxon>
        <taxon>Dikarya</taxon>
        <taxon>Ascomycota</taxon>
        <taxon>Pezizomycotina</taxon>
        <taxon>Eurotiomycetes</taxon>
        <taxon>Eurotiomycetidae</taxon>
        <taxon>Eurotiales</taxon>
        <taxon>Aspergillaceae</taxon>
        <taxon>Monascus</taxon>
    </lineage>
</organism>
<dbReference type="SUPFAM" id="SSF56112">
    <property type="entry name" value="Protein kinase-like (PK-like)"/>
    <property type="match status" value="1"/>
</dbReference>
<evidence type="ECO:0000256" key="6">
    <source>
        <dbReference type="ARBA" id="ARBA00031849"/>
    </source>
</evidence>
<dbReference type="Proteomes" id="UP000319663">
    <property type="component" value="Unassembled WGS sequence"/>
</dbReference>
<dbReference type="EMBL" id="VIFY01000135">
    <property type="protein sequence ID" value="TQB69797.1"/>
    <property type="molecule type" value="Genomic_DNA"/>
</dbReference>
<dbReference type="PANTHER" id="PTHR36091">
    <property type="entry name" value="ALTERED INHERITANCE OF MITOCHONDRIA PROTEIN 9, MITOCHONDRIAL"/>
    <property type="match status" value="1"/>
</dbReference>
<evidence type="ECO:0000313" key="9">
    <source>
        <dbReference type="Proteomes" id="UP000319663"/>
    </source>
</evidence>
<evidence type="ECO:0000256" key="5">
    <source>
        <dbReference type="ARBA" id="ARBA00023128"/>
    </source>
</evidence>
<comment type="subcellular location">
    <subcellularLocation>
        <location evidence="1">Mitochondrion</location>
    </subcellularLocation>
</comment>
<evidence type="ECO:0000256" key="1">
    <source>
        <dbReference type="ARBA" id="ARBA00004173"/>
    </source>
</evidence>
<evidence type="ECO:0000313" key="8">
    <source>
        <dbReference type="EMBL" id="TQB69797.1"/>
    </source>
</evidence>
<keyword evidence="5" id="KW-0496">Mitochondrion</keyword>
<sequence length="319" mass="35854">MDDGNEVIAKIPCPNAGPPLYTTASEVATLKFLRSHTTLHILAVLAWSLKSDNHVGAEYIIMEKISGVPLAEIRETMSPLERYKVIDQIVDMEKELESLEFPAYGSIYLRDKGFDEFQSCPLPSVRDPAELFCVGPSWTSFSELADSIPQRELDLIRDCPSEVKCLLRSFDESQTIDEYGILLQKASSILPILSHDPRVTKVSRPSLWHADLHLGNILVSPEDPTTIRGIIDWQSCHITPLFVQAHFPDFLKPPKDYVPGTDIPTLPENFDKLSSQEQTQAAQNKELATLSKYYKMATLGRNKSVYDALKLDRRLIGII</sequence>
<feature type="domain" description="Aminoglycoside phosphotransferase" evidence="7">
    <location>
        <begin position="18"/>
        <end position="241"/>
    </location>
</feature>
<evidence type="ECO:0000256" key="4">
    <source>
        <dbReference type="ARBA" id="ARBA00022946"/>
    </source>
</evidence>
<evidence type="ECO:0000259" key="7">
    <source>
        <dbReference type="Pfam" id="PF01636"/>
    </source>
</evidence>
<dbReference type="InterPro" id="IPR002575">
    <property type="entry name" value="Aminoglycoside_PTrfase"/>
</dbReference>
<dbReference type="Pfam" id="PF01636">
    <property type="entry name" value="APH"/>
    <property type="match status" value="1"/>
</dbReference>
<dbReference type="InterPro" id="IPR011009">
    <property type="entry name" value="Kinase-like_dom_sf"/>
</dbReference>
<comment type="similarity">
    <text evidence="2">Belongs to the AIM9 family.</text>
</comment>
<dbReference type="InterPro" id="IPR051035">
    <property type="entry name" value="Mito_inheritance_9"/>
</dbReference>
<keyword evidence="9" id="KW-1185">Reference proteome</keyword>
<name>A0A507QS34_MONPU</name>
<gene>
    <name evidence="8" type="ORF">MPDQ_001334</name>
</gene>
<dbReference type="Gene3D" id="3.90.1200.10">
    <property type="match status" value="1"/>
</dbReference>
<keyword evidence="4" id="KW-0809">Transit peptide</keyword>
<dbReference type="GO" id="GO:0005739">
    <property type="term" value="C:mitochondrion"/>
    <property type="evidence" value="ECO:0007669"/>
    <property type="project" value="UniProtKB-SubCell"/>
</dbReference>